<keyword evidence="4" id="KW-1185">Reference proteome</keyword>
<name>A0A4Z0NSC0_9HYPH</name>
<reference evidence="3 4" key="1">
    <citation type="submission" date="2019-04" db="EMBL/GenBank/DDBJ databases">
        <authorList>
            <person name="Feng G."/>
            <person name="Zhu H."/>
        </authorList>
    </citation>
    <scope>NUCLEOTIDE SEQUENCE [LARGE SCALE GENOMIC DNA]</scope>
    <source>
        <strain evidence="3 4">6HR-1</strain>
    </source>
</reference>
<sequence length="105" mass="11173">MPVYDYACETCGPFTVLRPMAQFRDPHDCPDCGEACERAFLTAPRLSGMDAAAKTAHATNERSRHAPRRSHGAGCGCCAPKAKAKAAAPAAAKSFPAARPWMISH</sequence>
<protein>
    <submittedName>
        <fullName evidence="3">Zinc ribbon domain-containing protein</fullName>
    </submittedName>
</protein>
<dbReference type="RefSeq" id="WP_135415082.1">
    <property type="nucleotide sequence ID" value="NZ_SRLB01000008.1"/>
</dbReference>
<feature type="domain" description="Putative regulatory protein FmdB zinc ribbon" evidence="2">
    <location>
        <begin position="1"/>
        <end position="41"/>
    </location>
</feature>
<evidence type="ECO:0000256" key="1">
    <source>
        <dbReference type="SAM" id="MobiDB-lite"/>
    </source>
</evidence>
<dbReference type="Pfam" id="PF09723">
    <property type="entry name" value="Zn_ribbon_8"/>
    <property type="match status" value="1"/>
</dbReference>
<dbReference type="SMART" id="SM00834">
    <property type="entry name" value="CxxC_CXXC_SSSS"/>
    <property type="match status" value="1"/>
</dbReference>
<dbReference type="InterPro" id="IPR013429">
    <property type="entry name" value="Regulatory_FmdB_Zinc_ribbon"/>
</dbReference>
<dbReference type="EMBL" id="SRLB01000008">
    <property type="protein sequence ID" value="TGD99450.1"/>
    <property type="molecule type" value="Genomic_DNA"/>
</dbReference>
<feature type="region of interest" description="Disordered" evidence="1">
    <location>
        <begin position="52"/>
        <end position="71"/>
    </location>
</feature>
<organism evidence="3 4">
    <name type="scientific">Methylobacterium nonmethylotrophicum</name>
    <dbReference type="NCBI Taxonomy" id="1141884"/>
    <lineage>
        <taxon>Bacteria</taxon>
        <taxon>Pseudomonadati</taxon>
        <taxon>Pseudomonadota</taxon>
        <taxon>Alphaproteobacteria</taxon>
        <taxon>Hyphomicrobiales</taxon>
        <taxon>Methylobacteriaceae</taxon>
        <taxon>Methylobacterium</taxon>
    </lineage>
</organism>
<evidence type="ECO:0000313" key="4">
    <source>
        <dbReference type="Proteomes" id="UP000297535"/>
    </source>
</evidence>
<dbReference type="Proteomes" id="UP000297535">
    <property type="component" value="Unassembled WGS sequence"/>
</dbReference>
<evidence type="ECO:0000259" key="2">
    <source>
        <dbReference type="SMART" id="SM00834"/>
    </source>
</evidence>
<gene>
    <name evidence="3" type="ORF">EU555_13190</name>
</gene>
<comment type="caution">
    <text evidence="3">The sequence shown here is derived from an EMBL/GenBank/DDBJ whole genome shotgun (WGS) entry which is preliminary data.</text>
</comment>
<accession>A0A4Z0NSC0</accession>
<dbReference type="NCBIfam" id="TIGR02605">
    <property type="entry name" value="CxxC_CxxC_SSSS"/>
    <property type="match status" value="1"/>
</dbReference>
<dbReference type="OrthoDB" id="9813321at2"/>
<evidence type="ECO:0000313" key="3">
    <source>
        <dbReference type="EMBL" id="TGD99450.1"/>
    </source>
</evidence>
<dbReference type="AlphaFoldDB" id="A0A4Z0NSC0"/>
<proteinExistence type="predicted"/>